<accession>A0A0W0HWF3</accession>
<evidence type="ECO:0000313" key="4">
    <source>
        <dbReference type="EMBL" id="KTB65095.1"/>
    </source>
</evidence>
<keyword evidence="1 4" id="KW-0808">Transferase</keyword>
<dbReference type="CDD" id="cd04301">
    <property type="entry name" value="NAT_SF"/>
    <property type="match status" value="1"/>
</dbReference>
<dbReference type="PROSITE" id="PS51186">
    <property type="entry name" value="GNAT"/>
    <property type="match status" value="1"/>
</dbReference>
<dbReference type="InterPro" id="IPR016181">
    <property type="entry name" value="Acyl_CoA_acyltransferase"/>
</dbReference>
<dbReference type="Proteomes" id="UP000054197">
    <property type="component" value="Unassembled WGS sequence"/>
</dbReference>
<keyword evidence="2" id="KW-0012">Acyltransferase</keyword>
<protein>
    <submittedName>
        <fullName evidence="4">GNAT family acetyltransferase</fullName>
    </submittedName>
</protein>
<dbReference type="InterPro" id="IPR000182">
    <property type="entry name" value="GNAT_dom"/>
</dbReference>
<comment type="caution">
    <text evidence="4">The sequence shown here is derived from an EMBL/GenBank/DDBJ whole genome shotgun (WGS) entry which is preliminary data.</text>
</comment>
<evidence type="ECO:0000256" key="1">
    <source>
        <dbReference type="ARBA" id="ARBA00022679"/>
    </source>
</evidence>
<evidence type="ECO:0000259" key="3">
    <source>
        <dbReference type="PROSITE" id="PS51186"/>
    </source>
</evidence>
<gene>
    <name evidence="4" type="ORF">AO063_24090</name>
</gene>
<dbReference type="InterPro" id="IPR050832">
    <property type="entry name" value="Bact_Acetyltransf"/>
</dbReference>
<feature type="domain" description="N-acetyltransferase" evidence="3">
    <location>
        <begin position="1"/>
        <end position="170"/>
    </location>
</feature>
<dbReference type="SUPFAM" id="SSF55729">
    <property type="entry name" value="Acyl-CoA N-acyltransferases (Nat)"/>
    <property type="match status" value="1"/>
</dbReference>
<dbReference type="Gene3D" id="3.40.630.30">
    <property type="match status" value="1"/>
</dbReference>
<dbReference type="RefSeq" id="WP_058420445.1">
    <property type="nucleotide sequence ID" value="NZ_LKEF01000019.1"/>
</dbReference>
<dbReference type="EMBL" id="LKEF01000019">
    <property type="protein sequence ID" value="KTB65095.1"/>
    <property type="molecule type" value="Genomic_DNA"/>
</dbReference>
<proteinExistence type="predicted"/>
<name>A0A0W0HWF3_PSEFL</name>
<evidence type="ECO:0000313" key="5">
    <source>
        <dbReference type="Proteomes" id="UP000054197"/>
    </source>
</evidence>
<dbReference type="AlphaFoldDB" id="A0A0W0HWF3"/>
<reference evidence="4 5" key="1">
    <citation type="submission" date="2015-09" db="EMBL/GenBank/DDBJ databases">
        <title>Genome sequence of ICMP 11288.</title>
        <authorList>
            <person name="Visnovsky S."/>
            <person name="Lu A."/>
            <person name="Panda P."/>
            <person name="Pitman A."/>
        </authorList>
    </citation>
    <scope>NUCLEOTIDE SEQUENCE [LARGE SCALE GENOMIC DNA]</scope>
    <source>
        <strain evidence="4 5">ICMP 11288</strain>
    </source>
</reference>
<organism evidence="4 5">
    <name type="scientific">Pseudomonas fluorescens ICMP 11288</name>
    <dbReference type="NCBI Taxonomy" id="1198309"/>
    <lineage>
        <taxon>Bacteria</taxon>
        <taxon>Pseudomonadati</taxon>
        <taxon>Pseudomonadota</taxon>
        <taxon>Gammaproteobacteria</taxon>
        <taxon>Pseudomonadales</taxon>
        <taxon>Pseudomonadaceae</taxon>
        <taxon>Pseudomonas</taxon>
    </lineage>
</organism>
<dbReference type="PANTHER" id="PTHR43877">
    <property type="entry name" value="AMINOALKYLPHOSPHONATE N-ACETYLTRANSFERASE-RELATED-RELATED"/>
    <property type="match status" value="1"/>
</dbReference>
<dbReference type="Pfam" id="PF00583">
    <property type="entry name" value="Acetyltransf_1"/>
    <property type="match status" value="1"/>
</dbReference>
<evidence type="ECO:0000256" key="2">
    <source>
        <dbReference type="ARBA" id="ARBA00023315"/>
    </source>
</evidence>
<sequence length="170" mass="19097">MIRDALPKDAKHIAQVHVRSWQQAYADLMPAGFLASLTTTLPQKEAHWARLIESQDADTLVAEVEGNVIGWLSLGRCRDADTPEATSGEVMAIYVLADYWGQGIGAQLWQAGFQRLVDQGFKRISLWVLAENQRAVRFYTRLGGTEEPGSRRTLVRGGVTLEEVRYVWPR</sequence>
<dbReference type="GO" id="GO:0016747">
    <property type="term" value="F:acyltransferase activity, transferring groups other than amino-acyl groups"/>
    <property type="evidence" value="ECO:0007669"/>
    <property type="project" value="InterPro"/>
</dbReference>